<protein>
    <submittedName>
        <fullName evidence="2">Voltage-dependent calcium channel beta subunit-associated regulatory protein isoform X1</fullName>
    </submittedName>
</protein>
<sequence>MQPTATMATATAATTVAMTMSWDNTTGRPTSSCLRSLQVAPNPVLDNYTVLVVVMCLFVGGTLVVLSGLLLLCRRCWEGHRRGHRAMEEAEKTTTTYLDNSAHLAQDPDSRGEDAEGQDAETERFLSTSATGRRVSFNEAALFEQSRKTQDKGRRYTLTEGDFHHLKNARLTHLHLPPLKIVTIHECDGGEASAVATPHLATTSKANLAIFQPPGKALTGRSVGPSSALPGDPFNSAAGSTDLVEISPSASSDSGEGTSLDTGALGSKPGGPGAIAVPGEACVGSSSGAGSVLHFLTRLRRHASLDGASPYFKVKKWKLETSQRACSLDTRGSPKRHHFQRQRAASESMEQEGDVPHVDLIQYITRAGDAAVAFPHPSLASPSSPAPALGRLEAPEGQGALGGASPESPLEPEQQQQQQQPPPQDLEAEREVGPEHAACSDIWSLRASLELHAAASSDHSSSGNDRDSVRSGDSSGSGGAVPTFPPSSPPPLAPRPKEGEAGDTGGPRKLLQMDSGYASIEGRCTGDDGLLGAPDKRVSFSEGRAADSFEEVAAPAQPRSPRAWPRRAPHRDYSIDEKTDALFHEFLRHDPQFDETPAAARHRTRAHPHSRKQWQRGRQHSDPGARAMQAALPPGTEPRPARAPLRRGDSVDGPPPPTRGVGAGPDDGAAAIPVIEEEPGGGGCPGSGLCLEPPESLLHKLAAGLEERLFPPRLAQPGTPAPTLAAAAPTSPDHSPA</sequence>
<name>A0AC55DW42_ECHTE</name>
<evidence type="ECO:0000313" key="1">
    <source>
        <dbReference type="Proteomes" id="UP000694863"/>
    </source>
</evidence>
<gene>
    <name evidence="2" type="primary">LOC101641702</name>
</gene>
<accession>A0AC55DW42</accession>
<organism evidence="1 2">
    <name type="scientific">Echinops telfairi</name>
    <name type="common">Lesser hedgehog tenrec</name>
    <dbReference type="NCBI Taxonomy" id="9371"/>
    <lineage>
        <taxon>Eukaryota</taxon>
        <taxon>Metazoa</taxon>
        <taxon>Chordata</taxon>
        <taxon>Craniata</taxon>
        <taxon>Vertebrata</taxon>
        <taxon>Euteleostomi</taxon>
        <taxon>Mammalia</taxon>
        <taxon>Eutheria</taxon>
        <taxon>Afrotheria</taxon>
        <taxon>Tenrecidae</taxon>
        <taxon>Tenrecinae</taxon>
        <taxon>Echinops</taxon>
    </lineage>
</organism>
<proteinExistence type="predicted"/>
<evidence type="ECO:0000313" key="2">
    <source>
        <dbReference type="RefSeq" id="XP_045155948.1"/>
    </source>
</evidence>
<keyword evidence="1" id="KW-1185">Reference proteome</keyword>
<reference evidence="2" key="1">
    <citation type="submission" date="2025-08" db="UniProtKB">
        <authorList>
            <consortium name="RefSeq"/>
        </authorList>
    </citation>
    <scope>IDENTIFICATION</scope>
</reference>
<dbReference type="RefSeq" id="XP_045155948.1">
    <property type="nucleotide sequence ID" value="XM_045300013.1"/>
</dbReference>
<dbReference type="Proteomes" id="UP000694863">
    <property type="component" value="Unplaced"/>
</dbReference>